<keyword evidence="2" id="KW-0472">Membrane</keyword>
<feature type="transmembrane region" description="Helical" evidence="2">
    <location>
        <begin position="554"/>
        <end position="574"/>
    </location>
</feature>
<dbReference type="AlphaFoldDB" id="A0A7S6U3A9"/>
<evidence type="ECO:0000256" key="1">
    <source>
        <dbReference type="SAM" id="MobiDB-lite"/>
    </source>
</evidence>
<dbReference type="PROSITE" id="PS50206">
    <property type="entry name" value="RHODANESE_3"/>
    <property type="match status" value="1"/>
</dbReference>
<evidence type="ECO:0000313" key="4">
    <source>
        <dbReference type="EMBL" id="QOV23980.1"/>
    </source>
</evidence>
<evidence type="ECO:0000259" key="3">
    <source>
        <dbReference type="PROSITE" id="PS50206"/>
    </source>
</evidence>
<gene>
    <name evidence="4" type="ORF">IM676_06820</name>
</gene>
<keyword evidence="5" id="KW-1185">Reference proteome</keyword>
<reference evidence="5" key="1">
    <citation type="submission" date="2020-10" db="EMBL/GenBank/DDBJ databases">
        <title>Genome-based taxonomic classification of the species Anabaenopsis elenkinii.</title>
        <authorList>
            <person name="Delbaje E."/>
            <person name="Andreote A.P.D."/>
            <person name="Pellegrinetti T.A."/>
            <person name="Cruz R.B."/>
            <person name="Branco L.H.Z."/>
            <person name="Fiore M.F."/>
        </authorList>
    </citation>
    <scope>NUCLEOTIDE SEQUENCE [LARGE SCALE GENOMIC DNA]</scope>
    <source>
        <strain evidence="5">CCIBt3563</strain>
    </source>
</reference>
<keyword evidence="2" id="KW-1133">Transmembrane helix</keyword>
<protein>
    <recommendedName>
        <fullName evidence="3">Rhodanese domain-containing protein</fullName>
    </recommendedName>
</protein>
<dbReference type="KEGG" id="aee:IM676_06820"/>
<name>A0A7S6U3A9_9CYAN</name>
<dbReference type="EMBL" id="CP063311">
    <property type="protein sequence ID" value="QOV23980.1"/>
    <property type="molecule type" value="Genomic_DNA"/>
</dbReference>
<organism evidence="4 5">
    <name type="scientific">Anabaenopsis elenkinii CCIBt3563</name>
    <dbReference type="NCBI Taxonomy" id="2779889"/>
    <lineage>
        <taxon>Bacteria</taxon>
        <taxon>Bacillati</taxon>
        <taxon>Cyanobacteriota</taxon>
        <taxon>Cyanophyceae</taxon>
        <taxon>Nostocales</taxon>
        <taxon>Nodulariaceae</taxon>
        <taxon>Anabaenopsis</taxon>
    </lineage>
</organism>
<dbReference type="RefSeq" id="WP_200989508.1">
    <property type="nucleotide sequence ID" value="NZ_CP063311.1"/>
</dbReference>
<feature type="domain" description="Rhodanese" evidence="3">
    <location>
        <begin position="557"/>
        <end position="589"/>
    </location>
</feature>
<evidence type="ECO:0000313" key="5">
    <source>
        <dbReference type="Proteomes" id="UP000593846"/>
    </source>
</evidence>
<dbReference type="InterPro" id="IPR001763">
    <property type="entry name" value="Rhodanese-like_dom"/>
</dbReference>
<keyword evidence="2" id="KW-0812">Transmembrane</keyword>
<sequence>MIPIHEFSTGIKAERTPNGGWVSLGFTGKYMNATLDPIPLVVKQSIANLEFVVIIAAFTKEPAIIGRVVGTGENSWGVIAVVTGAKDKNGRTLSLSLYRYFLTPGANHLRYLLAWWESQGKPTFNPFDSKNIGQYAEFDPASAHPSDYDPTANNLELVPTKPTLLQPQQYNLTTIHTLAIKKHNLDKTQPISWAFNVEALKKPHSFQIIQPAFLRAYENLEREISKLPQSPTDAIPDQILDEIDQIVNQTLKTEISQPPPSPTDPTPEQVSPKKTLDKASTQKAVKAAIQSLINISQVKPPAVETIIDTLENQQLNTQEWYSLFDAEGATTAITEKIYSSPLARLMTLRAIVIPETLPEFLGWLNIQPGKQPSEAEKTSLQFQVAIRGYFPTEKLTAGIKLLIPYLLKGEISPESVHWLFLKDRVWAVCRSQLINDVRYDLELIYQQSKAYRQNFNNLKFPLEMWQELIPLVGNLPQLYYIKEYWSLAQLFYLLKDYQLCIYFYQISQGDVDKKLFYQAFPNVGTAETSANFLGLTITREITLSENIKLIRFKVSIAAVFSLLVLSGFGGYYLAGGFSSWREDIKTLENETKNIAETKQEINKIVDNLTRQYPQEEVIKKLRTEMDFKELNYKLINPPVNPPHETEIIAKLESAINDIRLSQKISAYHQKLNTPRNPQKFNLWSNQPDMRSTYKRLENKVSEALKADVIEKALNPSNFKKTTDSLTSIIREITPRSPLTRSVEQLLITRLGLTGKIENLQNFTQQQKKDLVEAIHKYQIQEKLPADGIIDKSGETYNRLKQDIGNQFR</sequence>
<proteinExistence type="predicted"/>
<accession>A0A7S6U3A9</accession>
<evidence type="ECO:0000256" key="2">
    <source>
        <dbReference type="SAM" id="Phobius"/>
    </source>
</evidence>
<dbReference type="Proteomes" id="UP000593846">
    <property type="component" value="Chromosome"/>
</dbReference>
<feature type="region of interest" description="Disordered" evidence="1">
    <location>
        <begin position="253"/>
        <end position="277"/>
    </location>
</feature>